<sequence>MRTTTLTAAALLGLTLLTPAQTATAAAETCLSRPATVVGTGTTVTGTEGRDVIVSGTATTIEALGGDDLVCVSRPGQAPVVLTVDAGSGRDMVVVEPSDVVATGSRFDGGRGRDQLVAAQPEGRLAVNLLHDRWLLDGRSATVTGLEDVTLVAPSVRILGDDEDNTFGSSACFAKLDGRGGDDYLANRPGRYFEDYSFDCDASSRMHGGPGADVLHDSDGDGALHGGPGHDEIEGRGGDDQLDGGTGRDDLVGGKGRDHADGDAGRDRCRAERERRCER</sequence>
<gene>
    <name evidence="3" type="ORF">NCI01_09310</name>
</gene>
<evidence type="ECO:0008006" key="5">
    <source>
        <dbReference type="Google" id="ProtNLM"/>
    </source>
</evidence>
<dbReference type="EMBL" id="JANARS010000003">
    <property type="protein sequence ID" value="MCP3421991.1"/>
    <property type="molecule type" value="Genomic_DNA"/>
</dbReference>
<name>A0ABT1KXJ5_9ACTN</name>
<evidence type="ECO:0000256" key="2">
    <source>
        <dbReference type="SAM" id="SignalP"/>
    </source>
</evidence>
<feature type="signal peptide" evidence="2">
    <location>
        <begin position="1"/>
        <end position="25"/>
    </location>
</feature>
<accession>A0ABT1KXJ5</accession>
<feature type="chain" id="PRO_5046860819" description="Calcium-binding protein" evidence="2">
    <location>
        <begin position="26"/>
        <end position="279"/>
    </location>
</feature>
<comment type="caution">
    <text evidence="3">The sequence shown here is derived from an EMBL/GenBank/DDBJ whole genome shotgun (WGS) entry which is preliminary data.</text>
</comment>
<feature type="region of interest" description="Disordered" evidence="1">
    <location>
        <begin position="209"/>
        <end position="279"/>
    </location>
</feature>
<dbReference type="InterPro" id="IPR011049">
    <property type="entry name" value="Serralysin-like_metalloprot_C"/>
</dbReference>
<evidence type="ECO:0000313" key="4">
    <source>
        <dbReference type="Proteomes" id="UP001204524"/>
    </source>
</evidence>
<dbReference type="PRINTS" id="PR00313">
    <property type="entry name" value="CABNDNGRPT"/>
</dbReference>
<dbReference type="Proteomes" id="UP001204524">
    <property type="component" value="Unassembled WGS sequence"/>
</dbReference>
<keyword evidence="2" id="KW-0732">Signal</keyword>
<feature type="compositionally biased region" description="Basic and acidic residues" evidence="1">
    <location>
        <begin position="228"/>
        <end position="239"/>
    </location>
</feature>
<evidence type="ECO:0000256" key="1">
    <source>
        <dbReference type="SAM" id="MobiDB-lite"/>
    </source>
</evidence>
<dbReference type="SUPFAM" id="SSF51120">
    <property type="entry name" value="beta-Roll"/>
    <property type="match status" value="1"/>
</dbReference>
<dbReference type="Pfam" id="PF00353">
    <property type="entry name" value="HemolysinCabind"/>
    <property type="match status" value="2"/>
</dbReference>
<dbReference type="RefSeq" id="WP_254181199.1">
    <property type="nucleotide sequence ID" value="NZ_JANARS010000003.1"/>
</dbReference>
<dbReference type="InterPro" id="IPR018511">
    <property type="entry name" value="Hemolysin-typ_Ca-bd_CS"/>
</dbReference>
<dbReference type="InterPro" id="IPR001343">
    <property type="entry name" value="Hemolysn_Ca-bd"/>
</dbReference>
<protein>
    <recommendedName>
        <fullName evidence="5">Calcium-binding protein</fullName>
    </recommendedName>
</protein>
<evidence type="ECO:0000313" key="3">
    <source>
        <dbReference type="EMBL" id="MCP3421991.1"/>
    </source>
</evidence>
<proteinExistence type="predicted"/>
<reference evidence="3 4" key="1">
    <citation type="submission" date="2022-06" db="EMBL/GenBank/DDBJ databases">
        <authorList>
            <person name="So Y."/>
        </authorList>
    </citation>
    <scope>NUCLEOTIDE SEQUENCE [LARGE SCALE GENOMIC DNA]</scope>
    <source>
        <strain evidence="3 4">STR3</strain>
    </source>
</reference>
<dbReference type="Gene3D" id="2.150.10.10">
    <property type="entry name" value="Serralysin-like metalloprotease, C-terminal"/>
    <property type="match status" value="1"/>
</dbReference>
<dbReference type="PROSITE" id="PS00330">
    <property type="entry name" value="HEMOLYSIN_CALCIUM"/>
    <property type="match status" value="2"/>
</dbReference>
<feature type="compositionally biased region" description="Basic and acidic residues" evidence="1">
    <location>
        <begin position="246"/>
        <end position="279"/>
    </location>
</feature>
<keyword evidence="4" id="KW-1185">Reference proteome</keyword>
<organism evidence="3 4">
    <name type="scientific">Nocardioides pinisoli</name>
    <dbReference type="NCBI Taxonomy" id="2950279"/>
    <lineage>
        <taxon>Bacteria</taxon>
        <taxon>Bacillati</taxon>
        <taxon>Actinomycetota</taxon>
        <taxon>Actinomycetes</taxon>
        <taxon>Propionibacteriales</taxon>
        <taxon>Nocardioidaceae</taxon>
        <taxon>Nocardioides</taxon>
    </lineage>
</organism>